<dbReference type="OMA" id="STGAMQD"/>
<dbReference type="GO" id="GO:0017056">
    <property type="term" value="F:structural constituent of nuclear pore"/>
    <property type="evidence" value="ECO:0007669"/>
    <property type="project" value="InterPro"/>
</dbReference>
<sequence length="526" mass="57536">MARATAETPRSAAHVLSWLRRCRREELPVDRVLENVRSVAGLVPLGGRVGGSDGATPPATPRNSTLTLFEAGKDADKGAESTTDQSDEKRWSLLLSSCQLPSSGGQQELRKALETLNKEEGDAKRLNVERLRLKFFAARRDFFAVRIELLRAARNPQHPNAQAAEEIVDELLKEGLREALLDEVHGRQFYQPPRFTGVGAAERKALVAWEVQFLEEEALLRELLLLTVVASREKATLESAVRIAKTVHSWEVRVFEDVFTASTLTLPVAQQAARRLTQVGVLVALRLLHSTGAMQDHAALQQATMTFFLTDLCATDAVPSPVPGVVLLAWATLLGRQYRAIAGFNRQSDETKELEAMLQQTLGAAEQQHSFHFLNALLRSLVFGNDDGDSENASRQPFLQPLSLHTKTLWALPNVAASTGLRGANASQSQYEISSDSSSIYQHVVAAFLDEMLASLGYMENLDGAQQLHAMVKFVLPVLSNASVAQQTLGIDVEDSNMTDVIARGENAALRNLVAGCTPSGLEVFQ</sequence>
<name>G5ADA7_PHYSP</name>
<dbReference type="PANTHER" id="PTHR31431:SF1">
    <property type="entry name" value="NUCLEOPORIN NUP188"/>
    <property type="match status" value="1"/>
</dbReference>
<accession>G5ADA7</accession>
<dbReference type="GO" id="GO:0006606">
    <property type="term" value="P:protein import into nucleus"/>
    <property type="evidence" value="ECO:0007669"/>
    <property type="project" value="TreeGrafter"/>
</dbReference>
<evidence type="ECO:0000313" key="2">
    <source>
        <dbReference type="Proteomes" id="UP000002640"/>
    </source>
</evidence>
<dbReference type="InParanoid" id="G5ADA7"/>
<evidence type="ECO:0000313" key="1">
    <source>
        <dbReference type="EMBL" id="EGZ06160.1"/>
    </source>
</evidence>
<dbReference type="InterPro" id="IPR044840">
    <property type="entry name" value="Nup188"/>
</dbReference>
<dbReference type="GeneID" id="20637629"/>
<dbReference type="KEGG" id="psoj:PHYSODRAFT_246602"/>
<dbReference type="Proteomes" id="UP000002640">
    <property type="component" value="Unassembled WGS sequence"/>
</dbReference>
<dbReference type="AlphaFoldDB" id="G5ADA7"/>
<dbReference type="GO" id="GO:0006405">
    <property type="term" value="P:RNA export from nucleus"/>
    <property type="evidence" value="ECO:0007669"/>
    <property type="project" value="TreeGrafter"/>
</dbReference>
<keyword evidence="2" id="KW-1185">Reference proteome</keyword>
<dbReference type="EMBL" id="JH159164">
    <property type="protein sequence ID" value="EGZ06160.1"/>
    <property type="molecule type" value="Genomic_DNA"/>
</dbReference>
<dbReference type="STRING" id="1094619.G5ADA7"/>
<organism evidence="1 2">
    <name type="scientific">Phytophthora sojae (strain P6497)</name>
    <name type="common">Soybean stem and root rot agent</name>
    <name type="synonym">Phytophthora megasperma f. sp. glycines</name>
    <dbReference type="NCBI Taxonomy" id="1094619"/>
    <lineage>
        <taxon>Eukaryota</taxon>
        <taxon>Sar</taxon>
        <taxon>Stramenopiles</taxon>
        <taxon>Oomycota</taxon>
        <taxon>Peronosporomycetes</taxon>
        <taxon>Peronosporales</taxon>
        <taxon>Peronosporaceae</taxon>
        <taxon>Phytophthora</taxon>
    </lineage>
</organism>
<dbReference type="SMR" id="G5ADA7"/>
<dbReference type="GO" id="GO:0044611">
    <property type="term" value="C:nuclear pore inner ring"/>
    <property type="evidence" value="ECO:0007669"/>
    <property type="project" value="TreeGrafter"/>
</dbReference>
<protein>
    <submittedName>
        <fullName evidence="1">Uncharacterized protein</fullName>
    </submittedName>
</protein>
<reference evidence="1 2" key="1">
    <citation type="journal article" date="2006" name="Science">
        <title>Phytophthora genome sequences uncover evolutionary origins and mechanisms of pathogenesis.</title>
        <authorList>
            <person name="Tyler B.M."/>
            <person name="Tripathy S."/>
            <person name="Zhang X."/>
            <person name="Dehal P."/>
            <person name="Jiang R.H."/>
            <person name="Aerts A."/>
            <person name="Arredondo F.D."/>
            <person name="Baxter L."/>
            <person name="Bensasson D."/>
            <person name="Beynon J.L."/>
            <person name="Chapman J."/>
            <person name="Damasceno C.M."/>
            <person name="Dorrance A.E."/>
            <person name="Dou D."/>
            <person name="Dickerman A.W."/>
            <person name="Dubchak I.L."/>
            <person name="Garbelotto M."/>
            <person name="Gijzen M."/>
            <person name="Gordon S.G."/>
            <person name="Govers F."/>
            <person name="Grunwald N.J."/>
            <person name="Huang W."/>
            <person name="Ivors K.L."/>
            <person name="Jones R.W."/>
            <person name="Kamoun S."/>
            <person name="Krampis K."/>
            <person name="Lamour K.H."/>
            <person name="Lee M.K."/>
            <person name="McDonald W.H."/>
            <person name="Medina M."/>
            <person name="Meijer H.J."/>
            <person name="Nordberg E.K."/>
            <person name="Maclean D.J."/>
            <person name="Ospina-Giraldo M.D."/>
            <person name="Morris P.F."/>
            <person name="Phuntumart V."/>
            <person name="Putnam N.H."/>
            <person name="Rash S."/>
            <person name="Rose J.K."/>
            <person name="Sakihama Y."/>
            <person name="Salamov A.A."/>
            <person name="Savidor A."/>
            <person name="Scheuring C.F."/>
            <person name="Smith B.M."/>
            <person name="Sobral B.W."/>
            <person name="Terry A."/>
            <person name="Torto-Alalibo T.A."/>
            <person name="Win J."/>
            <person name="Xu Z."/>
            <person name="Zhang H."/>
            <person name="Grigoriev I.V."/>
            <person name="Rokhsar D.S."/>
            <person name="Boore J.L."/>
        </authorList>
    </citation>
    <scope>NUCLEOTIDE SEQUENCE [LARGE SCALE GENOMIC DNA]</scope>
    <source>
        <strain evidence="1 2">P6497</strain>
    </source>
</reference>
<proteinExistence type="predicted"/>
<gene>
    <name evidence="1" type="ORF">PHYSODRAFT_246602</name>
</gene>
<dbReference type="RefSeq" id="XP_009538057.1">
    <property type="nucleotide sequence ID" value="XM_009539762.1"/>
</dbReference>
<dbReference type="PANTHER" id="PTHR31431">
    <property type="entry name" value="NUCLEOPORIN NUP188 HOMOLOG"/>
    <property type="match status" value="1"/>
</dbReference>